<reference evidence="2" key="1">
    <citation type="submission" date="2017-01" db="EMBL/GenBank/DDBJ databases">
        <title>Comparative genomics of anhydrobiosis in the tardigrade Hypsibius dujardini.</title>
        <authorList>
            <person name="Yoshida Y."/>
            <person name="Koutsovoulos G."/>
            <person name="Laetsch D."/>
            <person name="Stevens L."/>
            <person name="Kumar S."/>
            <person name="Horikawa D."/>
            <person name="Ishino K."/>
            <person name="Komine S."/>
            <person name="Tomita M."/>
            <person name="Blaxter M."/>
            <person name="Arakawa K."/>
        </authorList>
    </citation>
    <scope>NUCLEOTIDE SEQUENCE [LARGE SCALE GENOMIC DNA]</scope>
    <source>
        <strain evidence="2">Z151</strain>
    </source>
</reference>
<accession>A0A1W0X7Q9</accession>
<name>A0A1W0X7Q9_HYPEX</name>
<keyword evidence="2" id="KW-1185">Reference proteome</keyword>
<evidence type="ECO:0000313" key="2">
    <source>
        <dbReference type="Proteomes" id="UP000192578"/>
    </source>
</evidence>
<proteinExistence type="predicted"/>
<comment type="caution">
    <text evidence="1">The sequence shown here is derived from an EMBL/GenBank/DDBJ whole genome shotgun (WGS) entry which is preliminary data.</text>
</comment>
<dbReference type="EMBL" id="MTYJ01000011">
    <property type="protein sequence ID" value="OQV23533.1"/>
    <property type="molecule type" value="Genomic_DNA"/>
</dbReference>
<gene>
    <name evidence="1" type="ORF">BV898_02650</name>
</gene>
<dbReference type="Proteomes" id="UP000192578">
    <property type="component" value="Unassembled WGS sequence"/>
</dbReference>
<organism evidence="1 2">
    <name type="scientific">Hypsibius exemplaris</name>
    <name type="common">Freshwater tardigrade</name>
    <dbReference type="NCBI Taxonomy" id="2072580"/>
    <lineage>
        <taxon>Eukaryota</taxon>
        <taxon>Metazoa</taxon>
        <taxon>Ecdysozoa</taxon>
        <taxon>Tardigrada</taxon>
        <taxon>Eutardigrada</taxon>
        <taxon>Parachela</taxon>
        <taxon>Hypsibioidea</taxon>
        <taxon>Hypsibiidae</taxon>
        <taxon>Hypsibius</taxon>
    </lineage>
</organism>
<protein>
    <submittedName>
        <fullName evidence="1">Uncharacterized protein</fullName>
    </submittedName>
</protein>
<evidence type="ECO:0000313" key="1">
    <source>
        <dbReference type="EMBL" id="OQV23533.1"/>
    </source>
</evidence>
<dbReference type="AlphaFoldDB" id="A0A1W0X7Q9"/>
<sequence length="93" mass="10285">MLATHAGSSILGKIFHVVLTENLTIRYNIPATWFFKKTFDLDIGRVQINNMGSRLTPASVSYFNNDIGQHQDPWDVFRPPGGLNPCVAPVGAK</sequence>